<proteinExistence type="predicted"/>
<gene>
    <name evidence="1" type="ORF">D4A92_19590</name>
</gene>
<dbReference type="RefSeq" id="WP_203016712.1">
    <property type="nucleotide sequence ID" value="NZ_CP032405.1"/>
</dbReference>
<keyword evidence="2" id="KW-1185">Reference proteome</keyword>
<evidence type="ECO:0000313" key="2">
    <source>
        <dbReference type="Proteomes" id="UP000596351"/>
    </source>
</evidence>
<evidence type="ECO:0008006" key="3">
    <source>
        <dbReference type="Google" id="ProtNLM"/>
    </source>
</evidence>
<dbReference type="Proteomes" id="UP000596351">
    <property type="component" value="Chromosome"/>
</dbReference>
<reference evidence="1 2" key="1">
    <citation type="submission" date="2018-09" db="EMBL/GenBank/DDBJ databases">
        <title>Rhizobium sp. MAE2-X.</title>
        <authorList>
            <person name="Lee Y."/>
            <person name="Jeon C.O."/>
        </authorList>
    </citation>
    <scope>NUCLEOTIDE SEQUENCE [LARGE SCALE GENOMIC DNA]</scope>
    <source>
        <strain evidence="1 2">MAE2-X</strain>
    </source>
</reference>
<evidence type="ECO:0000313" key="1">
    <source>
        <dbReference type="EMBL" id="QRF53490.1"/>
    </source>
</evidence>
<organism evidence="1 2">
    <name type="scientific">Rhizobium rosettiformans</name>
    <dbReference type="NCBI Taxonomy" id="1368430"/>
    <lineage>
        <taxon>Bacteria</taxon>
        <taxon>Pseudomonadati</taxon>
        <taxon>Pseudomonadota</taxon>
        <taxon>Alphaproteobacteria</taxon>
        <taxon>Hyphomicrobiales</taxon>
        <taxon>Rhizobiaceae</taxon>
        <taxon>Rhizobium/Agrobacterium group</taxon>
        <taxon>Rhizobium</taxon>
    </lineage>
</organism>
<name>A0ABX7EYU8_9HYPH</name>
<accession>A0ABX7EYU8</accession>
<dbReference type="EMBL" id="CP032405">
    <property type="protein sequence ID" value="QRF53490.1"/>
    <property type="molecule type" value="Genomic_DNA"/>
</dbReference>
<sequence length="107" mass="11452">MTDADLQTAIPTSALISLELRARIFDLAKKRGQSVSSMLRPVVIAALDKSDLPNDVPQELGVPISVRLPIAVRQKLKEAAKKRGTSVSVLLASIVSSRLTMIGDAQC</sequence>
<protein>
    <recommendedName>
        <fullName evidence="3">Ribbon-helix-helix protein, CopG family</fullName>
    </recommendedName>
</protein>